<feature type="domain" description="HTH araC/xylS-type" evidence="4">
    <location>
        <begin position="40"/>
        <end position="137"/>
    </location>
</feature>
<sequence length="323" mass="36837">MTGAGAAGCGHLEATGRNAAESGNRLRRQGIFMRKDPTQDSVLQYIDSILDTDADTGQIARQFGFSPDHFRHRFSVDYGISLAAYVRRRRLTRAVRELRDGSTAEDAAHKYQFSGVASMSKAFRKEFGCSMKQALTEGDFAGQTFPCPEYDREQVLVSIAEIPELYMVGRPVEIGGAEASERLDRAAWWIDHSLPEFSEEEKQQIGAYQRDVIAMWYHPEELPEIVYLVGPVVQPGRAAGPLPEGLIEVHIPKQRYAVFQVRRRVKAPGRQPEMAEDIRQLCRYIFWEWVPEHHAETDKWGFTFERYHESKAMIYLPLLPENV</sequence>
<dbReference type="InterPro" id="IPR009057">
    <property type="entry name" value="Homeodomain-like_sf"/>
</dbReference>
<protein>
    <submittedName>
        <fullName evidence="5">AraC family transcriptional regulator</fullName>
    </submittedName>
</protein>
<dbReference type="PANTHER" id="PTHR47504:SF5">
    <property type="entry name" value="RIGHT ORIGIN-BINDING PROTEIN"/>
    <property type="match status" value="1"/>
</dbReference>
<keyword evidence="6" id="KW-1185">Reference proteome</keyword>
<evidence type="ECO:0000313" key="5">
    <source>
        <dbReference type="EMBL" id="MST81356.1"/>
    </source>
</evidence>
<keyword evidence="1" id="KW-0805">Transcription regulation</keyword>
<dbReference type="SMART" id="SM00871">
    <property type="entry name" value="AraC_E_bind"/>
    <property type="match status" value="1"/>
</dbReference>
<keyword evidence="3" id="KW-0804">Transcription</keyword>
<dbReference type="InterPro" id="IPR050959">
    <property type="entry name" value="MarA-like"/>
</dbReference>
<dbReference type="GO" id="GO:0003700">
    <property type="term" value="F:DNA-binding transcription factor activity"/>
    <property type="evidence" value="ECO:0007669"/>
    <property type="project" value="InterPro"/>
</dbReference>
<dbReference type="SUPFAM" id="SSF55136">
    <property type="entry name" value="Probable bacterial effector-binding domain"/>
    <property type="match status" value="1"/>
</dbReference>
<dbReference type="InterPro" id="IPR011256">
    <property type="entry name" value="Reg_factor_effector_dom_sf"/>
</dbReference>
<evidence type="ECO:0000256" key="1">
    <source>
        <dbReference type="ARBA" id="ARBA00023015"/>
    </source>
</evidence>
<keyword evidence="2" id="KW-0238">DNA-binding</keyword>
<dbReference type="PANTHER" id="PTHR47504">
    <property type="entry name" value="RIGHT ORIGIN-BINDING PROTEIN"/>
    <property type="match status" value="1"/>
</dbReference>
<reference evidence="5 6" key="1">
    <citation type="submission" date="2019-08" db="EMBL/GenBank/DDBJ databases">
        <title>In-depth cultivation of the pig gut microbiome towards novel bacterial diversity and tailored functional studies.</title>
        <authorList>
            <person name="Wylensek D."/>
            <person name="Hitch T.C.A."/>
            <person name="Clavel T."/>
        </authorList>
    </citation>
    <scope>NUCLEOTIDE SEQUENCE [LARGE SCALE GENOMIC DNA]</scope>
    <source>
        <strain evidence="5 6">Oil+RF-744-WCA-WT-13</strain>
    </source>
</reference>
<comment type="caution">
    <text evidence="5">The sequence shown here is derived from an EMBL/GenBank/DDBJ whole genome shotgun (WGS) entry which is preliminary data.</text>
</comment>
<evidence type="ECO:0000259" key="4">
    <source>
        <dbReference type="PROSITE" id="PS01124"/>
    </source>
</evidence>
<name>A0A7X2TP21_9FIRM</name>
<dbReference type="AlphaFoldDB" id="A0A7X2TP21"/>
<dbReference type="Proteomes" id="UP000466864">
    <property type="component" value="Unassembled WGS sequence"/>
</dbReference>
<dbReference type="SUPFAM" id="SSF46689">
    <property type="entry name" value="Homeodomain-like"/>
    <property type="match status" value="1"/>
</dbReference>
<evidence type="ECO:0000313" key="6">
    <source>
        <dbReference type="Proteomes" id="UP000466864"/>
    </source>
</evidence>
<dbReference type="Pfam" id="PF12833">
    <property type="entry name" value="HTH_18"/>
    <property type="match status" value="1"/>
</dbReference>
<dbReference type="InterPro" id="IPR018060">
    <property type="entry name" value="HTH_AraC"/>
</dbReference>
<proteinExistence type="predicted"/>
<dbReference type="SMART" id="SM00342">
    <property type="entry name" value="HTH_ARAC"/>
    <property type="match status" value="1"/>
</dbReference>
<dbReference type="EMBL" id="VUMV01000002">
    <property type="protein sequence ID" value="MST81356.1"/>
    <property type="molecule type" value="Genomic_DNA"/>
</dbReference>
<organism evidence="5 6">
    <name type="scientific">Bilifractor porci</name>
    <dbReference type="NCBI Taxonomy" id="2606636"/>
    <lineage>
        <taxon>Bacteria</taxon>
        <taxon>Bacillati</taxon>
        <taxon>Bacillota</taxon>
        <taxon>Clostridia</taxon>
        <taxon>Lachnospirales</taxon>
        <taxon>Lachnospiraceae</taxon>
        <taxon>Bilifractor</taxon>
    </lineage>
</organism>
<dbReference type="Gene3D" id="3.20.80.10">
    <property type="entry name" value="Regulatory factor, effector binding domain"/>
    <property type="match status" value="1"/>
</dbReference>
<gene>
    <name evidence="5" type="ORF">FYJ60_03365</name>
</gene>
<dbReference type="InterPro" id="IPR010499">
    <property type="entry name" value="AraC_E-bd"/>
</dbReference>
<dbReference type="Gene3D" id="1.10.10.60">
    <property type="entry name" value="Homeodomain-like"/>
    <property type="match status" value="1"/>
</dbReference>
<dbReference type="InterPro" id="IPR029441">
    <property type="entry name" value="Cass2"/>
</dbReference>
<dbReference type="Pfam" id="PF14526">
    <property type="entry name" value="Cass2"/>
    <property type="match status" value="1"/>
</dbReference>
<evidence type="ECO:0000256" key="3">
    <source>
        <dbReference type="ARBA" id="ARBA00023163"/>
    </source>
</evidence>
<accession>A0A7X2TP21</accession>
<dbReference type="GO" id="GO:0043565">
    <property type="term" value="F:sequence-specific DNA binding"/>
    <property type="evidence" value="ECO:0007669"/>
    <property type="project" value="InterPro"/>
</dbReference>
<evidence type="ECO:0000256" key="2">
    <source>
        <dbReference type="ARBA" id="ARBA00023125"/>
    </source>
</evidence>
<dbReference type="PROSITE" id="PS01124">
    <property type="entry name" value="HTH_ARAC_FAMILY_2"/>
    <property type="match status" value="1"/>
</dbReference>